<organism evidence="1">
    <name type="scientific">Streptomyces sp. NBC_00049</name>
    <dbReference type="NCBI Taxonomy" id="2903617"/>
    <lineage>
        <taxon>Bacteria</taxon>
        <taxon>Bacillati</taxon>
        <taxon>Actinomycetota</taxon>
        <taxon>Actinomycetes</taxon>
        <taxon>Kitasatosporales</taxon>
        <taxon>Streptomycetaceae</taxon>
        <taxon>Streptomyces</taxon>
    </lineage>
</organism>
<sequence length="105" mass="11713">MRERFIMAPDPLDQMAEAWTVFDEGLRMQNGFDEEIYASFKQSLHACADAWATLDAIPRLGVNILVDVFAATEANADLYEGESADRVMEAAYELHNLIGECVALL</sequence>
<dbReference type="EMBL" id="CP108264">
    <property type="protein sequence ID" value="WTU76832.1"/>
    <property type="molecule type" value="Genomic_DNA"/>
</dbReference>
<protein>
    <recommendedName>
        <fullName evidence="2">Colicin D immunity protein domain-containing protein</fullName>
    </recommendedName>
</protein>
<gene>
    <name evidence="1" type="ORF">OG327_27830</name>
</gene>
<proteinExistence type="predicted"/>
<name>A0AAU2JZD8_9ACTN</name>
<accession>A0AAU2JZD8</accession>
<evidence type="ECO:0008006" key="2">
    <source>
        <dbReference type="Google" id="ProtNLM"/>
    </source>
</evidence>
<evidence type="ECO:0000313" key="1">
    <source>
        <dbReference type="EMBL" id="WTU76832.1"/>
    </source>
</evidence>
<dbReference type="AlphaFoldDB" id="A0AAU2JZD8"/>
<reference evidence="1" key="1">
    <citation type="submission" date="2022-10" db="EMBL/GenBank/DDBJ databases">
        <title>The complete genomes of actinobacterial strains from the NBC collection.</title>
        <authorList>
            <person name="Joergensen T.S."/>
            <person name="Alvarez Arevalo M."/>
            <person name="Sterndorff E.B."/>
            <person name="Faurdal D."/>
            <person name="Vuksanovic O."/>
            <person name="Mourched A.-S."/>
            <person name="Charusanti P."/>
            <person name="Shaw S."/>
            <person name="Blin K."/>
            <person name="Weber T."/>
        </authorList>
    </citation>
    <scope>NUCLEOTIDE SEQUENCE</scope>
    <source>
        <strain evidence="1">NBC_00049</strain>
    </source>
</reference>